<feature type="coiled-coil region" evidence="1">
    <location>
        <begin position="56"/>
        <end position="83"/>
    </location>
</feature>
<dbReference type="Proteomes" id="UP001500655">
    <property type="component" value="Unassembled WGS sequence"/>
</dbReference>
<evidence type="ECO:0000313" key="3">
    <source>
        <dbReference type="EMBL" id="GAA1780119.1"/>
    </source>
</evidence>
<reference evidence="3 4" key="1">
    <citation type="journal article" date="2019" name="Int. J. Syst. Evol. Microbiol.">
        <title>The Global Catalogue of Microorganisms (GCM) 10K type strain sequencing project: providing services to taxonomists for standard genome sequencing and annotation.</title>
        <authorList>
            <consortium name="The Broad Institute Genomics Platform"/>
            <consortium name="The Broad Institute Genome Sequencing Center for Infectious Disease"/>
            <person name="Wu L."/>
            <person name="Ma J."/>
        </authorList>
    </citation>
    <scope>NUCLEOTIDE SEQUENCE [LARGE SCALE GENOMIC DNA]</scope>
    <source>
        <strain evidence="3 4">JCM 13249</strain>
    </source>
</reference>
<keyword evidence="1" id="KW-0175">Coiled coil</keyword>
<feature type="region of interest" description="Disordered" evidence="2">
    <location>
        <begin position="100"/>
        <end position="120"/>
    </location>
</feature>
<name>A0ABN2L972_9ACTN</name>
<gene>
    <name evidence="3" type="ORF">GCM10009681_57540</name>
</gene>
<sequence length="120" mass="12910">MTGVWAAVVTVTAAVLTCIGAVYTARSSRAAAAATARATEVAAVVQSEPAQRAADLQAFREIREKQTADLAETREEVRSLRSLVRAFVFYVGDLTTQMRQAGIEPPAPPDRINDYNRTGV</sequence>
<proteinExistence type="predicted"/>
<keyword evidence="4" id="KW-1185">Reference proteome</keyword>
<dbReference type="EMBL" id="BAAALS010000091">
    <property type="protein sequence ID" value="GAA1780119.1"/>
    <property type="molecule type" value="Genomic_DNA"/>
</dbReference>
<accession>A0ABN2L972</accession>
<organism evidence="3 4">
    <name type="scientific">Luedemannella helvata</name>
    <dbReference type="NCBI Taxonomy" id="349315"/>
    <lineage>
        <taxon>Bacteria</taxon>
        <taxon>Bacillati</taxon>
        <taxon>Actinomycetota</taxon>
        <taxon>Actinomycetes</taxon>
        <taxon>Micromonosporales</taxon>
        <taxon>Micromonosporaceae</taxon>
        <taxon>Luedemannella</taxon>
    </lineage>
</organism>
<protein>
    <submittedName>
        <fullName evidence="3">Uncharacterized protein</fullName>
    </submittedName>
</protein>
<evidence type="ECO:0000313" key="4">
    <source>
        <dbReference type="Proteomes" id="UP001500655"/>
    </source>
</evidence>
<dbReference type="RefSeq" id="WP_030900967.1">
    <property type="nucleotide sequence ID" value="NZ_BAAALS010000091.1"/>
</dbReference>
<evidence type="ECO:0000256" key="1">
    <source>
        <dbReference type="SAM" id="Coils"/>
    </source>
</evidence>
<evidence type="ECO:0000256" key="2">
    <source>
        <dbReference type="SAM" id="MobiDB-lite"/>
    </source>
</evidence>
<comment type="caution">
    <text evidence="3">The sequence shown here is derived from an EMBL/GenBank/DDBJ whole genome shotgun (WGS) entry which is preliminary data.</text>
</comment>